<dbReference type="EMBL" id="SODZ01000002">
    <property type="protein sequence ID" value="TDX17212.1"/>
    <property type="molecule type" value="Genomic_DNA"/>
</dbReference>
<evidence type="ECO:0000313" key="2">
    <source>
        <dbReference type="Proteomes" id="UP000294817"/>
    </source>
</evidence>
<dbReference type="Proteomes" id="UP000294817">
    <property type="component" value="Unassembled WGS sequence"/>
</dbReference>
<dbReference type="PANTHER" id="PTHR43734">
    <property type="entry name" value="PHYTOENE DESATURASE"/>
    <property type="match status" value="1"/>
</dbReference>
<sequence length="163" mass="18629">MATSMARLFKELGGKIHLNSEVQELFVNSKKVEGIKVNGETIKADYVLVDADFPYAMKNLIKREKDKGKYTDKKIDEMVYSSSAFLMYLGLNKKVSDDTRLHNIVFADDFEKNLSDIFQGTDPKDPSIYIYIPTKEDPSLAPEGKEVLYILTPIPELKTRKRK</sequence>
<evidence type="ECO:0008006" key="3">
    <source>
        <dbReference type="Google" id="ProtNLM"/>
    </source>
</evidence>
<dbReference type="AlphaFoldDB" id="A0A4R8EX03"/>
<reference evidence="1 2" key="1">
    <citation type="submission" date="2019-03" db="EMBL/GenBank/DDBJ databases">
        <title>Genomic Encyclopedia of Type Strains, Phase IV (KMG-IV): sequencing the most valuable type-strain genomes for metagenomic binning, comparative biology and taxonomic classification.</title>
        <authorList>
            <person name="Goeker M."/>
        </authorList>
    </citation>
    <scope>NUCLEOTIDE SEQUENCE [LARGE SCALE GENOMIC DNA]</scope>
    <source>
        <strain evidence="1 2">DSM 13575</strain>
    </source>
</reference>
<organism evidence="1 2">
    <name type="scientific">Petrotoga sibirica</name>
    <dbReference type="NCBI Taxonomy" id="156202"/>
    <lineage>
        <taxon>Bacteria</taxon>
        <taxon>Thermotogati</taxon>
        <taxon>Thermotogota</taxon>
        <taxon>Thermotogae</taxon>
        <taxon>Petrotogales</taxon>
        <taxon>Petrotogaceae</taxon>
        <taxon>Petrotoga</taxon>
    </lineage>
</organism>
<evidence type="ECO:0000313" key="1">
    <source>
        <dbReference type="EMBL" id="TDX17212.1"/>
    </source>
</evidence>
<dbReference type="SUPFAM" id="SSF51905">
    <property type="entry name" value="FAD/NAD(P)-binding domain"/>
    <property type="match status" value="1"/>
</dbReference>
<dbReference type="InterPro" id="IPR036188">
    <property type="entry name" value="FAD/NAD-bd_sf"/>
</dbReference>
<proteinExistence type="predicted"/>
<gene>
    <name evidence="1" type="ORF">C8D74_102158</name>
</gene>
<protein>
    <recommendedName>
        <fullName evidence="3">Flavin-dependent amine oxidoreductase</fullName>
    </recommendedName>
</protein>
<comment type="caution">
    <text evidence="1">The sequence shown here is derived from an EMBL/GenBank/DDBJ whole genome shotgun (WGS) entry which is preliminary data.</text>
</comment>
<dbReference type="PANTHER" id="PTHR43734:SF1">
    <property type="entry name" value="PHYTOENE DESATURASE"/>
    <property type="match status" value="1"/>
</dbReference>
<keyword evidence="2" id="KW-1185">Reference proteome</keyword>
<accession>A0A4R8EX03</accession>
<dbReference type="Gene3D" id="3.50.50.60">
    <property type="entry name" value="FAD/NAD(P)-binding domain"/>
    <property type="match status" value="1"/>
</dbReference>
<name>A0A4R8EX03_9BACT</name>